<keyword evidence="11" id="KW-0067">ATP-binding</keyword>
<dbReference type="NCBIfam" id="TIGR00229">
    <property type="entry name" value="sensory_box"/>
    <property type="match status" value="1"/>
</dbReference>
<dbReference type="InterPro" id="IPR000700">
    <property type="entry name" value="PAS-assoc_C"/>
</dbReference>
<dbReference type="InterPro" id="IPR008207">
    <property type="entry name" value="Sig_transdc_His_kin_Hpt_dom"/>
</dbReference>
<keyword evidence="22" id="KW-1185">Reference proteome</keyword>
<evidence type="ECO:0000256" key="2">
    <source>
        <dbReference type="ARBA" id="ARBA00004429"/>
    </source>
</evidence>
<protein>
    <recommendedName>
        <fullName evidence="3">histidine kinase</fullName>
        <ecNumber evidence="3">2.7.13.3</ecNumber>
    </recommendedName>
</protein>
<dbReference type="Gene3D" id="3.30.450.20">
    <property type="entry name" value="PAS domain"/>
    <property type="match status" value="1"/>
</dbReference>
<dbReference type="Gene3D" id="3.30.565.10">
    <property type="entry name" value="Histidine kinase-like ATPase, C-terminal domain"/>
    <property type="match status" value="1"/>
</dbReference>
<gene>
    <name evidence="21" type="ORF">KDD17_00360</name>
</gene>
<feature type="domain" description="Response regulatory" evidence="18">
    <location>
        <begin position="604"/>
        <end position="721"/>
    </location>
</feature>
<dbReference type="Pfam" id="PF00072">
    <property type="entry name" value="Response_reg"/>
    <property type="match status" value="1"/>
</dbReference>
<evidence type="ECO:0000259" key="18">
    <source>
        <dbReference type="PROSITE" id="PS50110"/>
    </source>
</evidence>
<evidence type="ECO:0000259" key="20">
    <source>
        <dbReference type="PROSITE" id="PS50113"/>
    </source>
</evidence>
<evidence type="ECO:0000256" key="12">
    <source>
        <dbReference type="ARBA" id="ARBA00022989"/>
    </source>
</evidence>
<keyword evidence="14 16" id="KW-0472">Membrane</keyword>
<dbReference type="Gene3D" id="1.10.287.130">
    <property type="match status" value="1"/>
</dbReference>
<dbReference type="InterPro" id="IPR036890">
    <property type="entry name" value="HATPase_C_sf"/>
</dbReference>
<comment type="subcellular location">
    <subcellularLocation>
        <location evidence="2">Cell inner membrane</location>
        <topology evidence="2">Multi-pass membrane protein</topology>
    </subcellularLocation>
</comment>
<dbReference type="GO" id="GO:0000155">
    <property type="term" value="F:phosphorelay sensor kinase activity"/>
    <property type="evidence" value="ECO:0007669"/>
    <property type="project" value="InterPro"/>
</dbReference>
<dbReference type="SMART" id="SM00387">
    <property type="entry name" value="HATPase_c"/>
    <property type="match status" value="1"/>
</dbReference>
<dbReference type="EC" id="2.7.13.3" evidence="3"/>
<keyword evidence="5" id="KW-0997">Cell inner membrane</keyword>
<dbReference type="EMBL" id="CP073581">
    <property type="protein sequence ID" value="QUJ76568.1"/>
    <property type="molecule type" value="Genomic_DNA"/>
</dbReference>
<dbReference type="InterPro" id="IPR003661">
    <property type="entry name" value="HisK_dim/P_dom"/>
</dbReference>
<evidence type="ECO:0000256" key="13">
    <source>
        <dbReference type="ARBA" id="ARBA00023012"/>
    </source>
</evidence>
<dbReference type="PROSITE" id="PS50112">
    <property type="entry name" value="PAS"/>
    <property type="match status" value="1"/>
</dbReference>
<dbReference type="InterPro" id="IPR001789">
    <property type="entry name" value="Sig_transdc_resp-reg_receiver"/>
</dbReference>
<evidence type="ECO:0000259" key="17">
    <source>
        <dbReference type="PROSITE" id="PS50109"/>
    </source>
</evidence>
<dbReference type="AlphaFoldDB" id="A0A975JDQ8"/>
<dbReference type="Proteomes" id="UP000683291">
    <property type="component" value="Chromosome 1"/>
</dbReference>
<feature type="transmembrane region" description="Helical" evidence="16">
    <location>
        <begin position="185"/>
        <end position="204"/>
    </location>
</feature>
<dbReference type="InterPro" id="IPR004358">
    <property type="entry name" value="Sig_transdc_His_kin-like_C"/>
</dbReference>
<evidence type="ECO:0000256" key="15">
    <source>
        <dbReference type="PROSITE-ProRule" id="PRU00169"/>
    </source>
</evidence>
<feature type="domain" description="PAC" evidence="20">
    <location>
        <begin position="299"/>
        <end position="349"/>
    </location>
</feature>
<feature type="modified residue" description="4-aspartylphosphate" evidence="15">
    <location>
        <position position="653"/>
    </location>
</feature>
<accession>A0A975JDQ8</accession>
<evidence type="ECO:0000256" key="16">
    <source>
        <dbReference type="SAM" id="Phobius"/>
    </source>
</evidence>
<feature type="domain" description="Histidine kinase" evidence="17">
    <location>
        <begin position="367"/>
        <end position="583"/>
    </location>
</feature>
<comment type="catalytic activity">
    <reaction evidence="1">
        <text>ATP + protein L-histidine = ADP + protein N-phospho-L-histidine.</text>
        <dbReference type="EC" id="2.7.13.3"/>
    </reaction>
</comment>
<dbReference type="SUPFAM" id="SSF55785">
    <property type="entry name" value="PYP-like sensor domain (PAS domain)"/>
    <property type="match status" value="1"/>
</dbReference>
<feature type="transmembrane region" description="Helical" evidence="16">
    <location>
        <begin position="21"/>
        <end position="42"/>
    </location>
</feature>
<dbReference type="PROSITE" id="PS50109">
    <property type="entry name" value="HIS_KIN"/>
    <property type="match status" value="1"/>
</dbReference>
<dbReference type="Pfam" id="PF02518">
    <property type="entry name" value="HATPase_c"/>
    <property type="match status" value="1"/>
</dbReference>
<evidence type="ECO:0000313" key="22">
    <source>
        <dbReference type="Proteomes" id="UP000683291"/>
    </source>
</evidence>
<evidence type="ECO:0000256" key="9">
    <source>
        <dbReference type="ARBA" id="ARBA00022741"/>
    </source>
</evidence>
<name>A0A975JDQ8_9RHOB</name>
<dbReference type="InterPro" id="IPR036097">
    <property type="entry name" value="HisK_dim/P_sf"/>
</dbReference>
<dbReference type="InterPro" id="IPR011006">
    <property type="entry name" value="CheY-like_superfamily"/>
</dbReference>
<dbReference type="Pfam" id="PF00989">
    <property type="entry name" value="PAS"/>
    <property type="match status" value="1"/>
</dbReference>
<dbReference type="SUPFAM" id="SSF47384">
    <property type="entry name" value="Homodimeric domain of signal transducing histidine kinase"/>
    <property type="match status" value="1"/>
</dbReference>
<keyword evidence="4" id="KW-1003">Cell membrane</keyword>
<dbReference type="InterPro" id="IPR003594">
    <property type="entry name" value="HATPase_dom"/>
</dbReference>
<dbReference type="Pfam" id="PF00512">
    <property type="entry name" value="HisKA"/>
    <property type="match status" value="1"/>
</dbReference>
<dbReference type="CDD" id="cd00082">
    <property type="entry name" value="HisKA"/>
    <property type="match status" value="1"/>
</dbReference>
<dbReference type="SUPFAM" id="SSF52172">
    <property type="entry name" value="CheY-like"/>
    <property type="match status" value="1"/>
</dbReference>
<dbReference type="GO" id="GO:0006355">
    <property type="term" value="P:regulation of DNA-templated transcription"/>
    <property type="evidence" value="ECO:0007669"/>
    <property type="project" value="InterPro"/>
</dbReference>
<dbReference type="SMART" id="SM00388">
    <property type="entry name" value="HisKA"/>
    <property type="match status" value="1"/>
</dbReference>
<evidence type="ECO:0000256" key="3">
    <source>
        <dbReference type="ARBA" id="ARBA00012438"/>
    </source>
</evidence>
<dbReference type="PROSITE" id="PS50110">
    <property type="entry name" value="RESPONSE_REGULATORY"/>
    <property type="match status" value="1"/>
</dbReference>
<dbReference type="GO" id="GO:0005886">
    <property type="term" value="C:plasma membrane"/>
    <property type="evidence" value="ECO:0007669"/>
    <property type="project" value="UniProtKB-SubCell"/>
</dbReference>
<dbReference type="PRINTS" id="PR00344">
    <property type="entry name" value="BCTRLSENSOR"/>
</dbReference>
<dbReference type="Gene3D" id="3.40.50.2300">
    <property type="match status" value="1"/>
</dbReference>
<feature type="domain" description="PAS" evidence="19">
    <location>
        <begin position="220"/>
        <end position="291"/>
    </location>
</feature>
<dbReference type="FunFam" id="3.30.565.10:FF:000023">
    <property type="entry name" value="PAS domain-containing sensor histidine kinase"/>
    <property type="match status" value="1"/>
</dbReference>
<evidence type="ECO:0000256" key="8">
    <source>
        <dbReference type="ARBA" id="ARBA00022692"/>
    </source>
</evidence>
<dbReference type="GO" id="GO:0005524">
    <property type="term" value="F:ATP binding"/>
    <property type="evidence" value="ECO:0007669"/>
    <property type="project" value="UniProtKB-KW"/>
</dbReference>
<dbReference type="SMART" id="SM00448">
    <property type="entry name" value="REC"/>
    <property type="match status" value="1"/>
</dbReference>
<dbReference type="PROSITE" id="PS50113">
    <property type="entry name" value="PAC"/>
    <property type="match status" value="1"/>
</dbReference>
<evidence type="ECO:0000256" key="11">
    <source>
        <dbReference type="ARBA" id="ARBA00022840"/>
    </source>
</evidence>
<dbReference type="InterPro" id="IPR005467">
    <property type="entry name" value="His_kinase_dom"/>
</dbReference>
<evidence type="ECO:0000256" key="14">
    <source>
        <dbReference type="ARBA" id="ARBA00023136"/>
    </source>
</evidence>
<reference evidence="21" key="1">
    <citation type="submission" date="2021-04" db="EMBL/GenBank/DDBJ databases">
        <title>Complete genome sequence for Sulfitobacter sp. strain JK7-1.</title>
        <authorList>
            <person name="Park S.-J."/>
        </authorList>
    </citation>
    <scope>NUCLEOTIDE SEQUENCE</scope>
    <source>
        <strain evidence="21">JK7-1</strain>
    </source>
</reference>
<dbReference type="InterPro" id="IPR000014">
    <property type="entry name" value="PAS"/>
</dbReference>
<dbReference type="Gene3D" id="1.20.120.160">
    <property type="entry name" value="HPT domain"/>
    <property type="match status" value="1"/>
</dbReference>
<evidence type="ECO:0000256" key="10">
    <source>
        <dbReference type="ARBA" id="ARBA00022777"/>
    </source>
</evidence>
<evidence type="ECO:0000256" key="5">
    <source>
        <dbReference type="ARBA" id="ARBA00022519"/>
    </source>
</evidence>
<keyword evidence="9" id="KW-0547">Nucleotide-binding</keyword>
<keyword evidence="8 16" id="KW-0812">Transmembrane</keyword>
<dbReference type="PANTHER" id="PTHR43047">
    <property type="entry name" value="TWO-COMPONENT HISTIDINE PROTEIN KINASE"/>
    <property type="match status" value="1"/>
</dbReference>
<dbReference type="KEGG" id="sual:KDD17_00360"/>
<keyword evidence="10" id="KW-0418">Kinase</keyword>
<dbReference type="SUPFAM" id="SSF55874">
    <property type="entry name" value="ATPase domain of HSP90 chaperone/DNA topoisomerase II/histidine kinase"/>
    <property type="match status" value="1"/>
</dbReference>
<keyword evidence="12 16" id="KW-1133">Transmembrane helix</keyword>
<dbReference type="Pfam" id="PF01627">
    <property type="entry name" value="Hpt"/>
    <property type="match status" value="1"/>
</dbReference>
<proteinExistence type="predicted"/>
<evidence type="ECO:0000256" key="7">
    <source>
        <dbReference type="ARBA" id="ARBA00022679"/>
    </source>
</evidence>
<dbReference type="CDD" id="cd17546">
    <property type="entry name" value="REC_hyHK_CKI1_RcsC-like"/>
    <property type="match status" value="1"/>
</dbReference>
<evidence type="ECO:0000256" key="4">
    <source>
        <dbReference type="ARBA" id="ARBA00022475"/>
    </source>
</evidence>
<dbReference type="InterPro" id="IPR013767">
    <property type="entry name" value="PAS_fold"/>
</dbReference>
<evidence type="ECO:0000259" key="19">
    <source>
        <dbReference type="PROSITE" id="PS50112"/>
    </source>
</evidence>
<evidence type="ECO:0000256" key="1">
    <source>
        <dbReference type="ARBA" id="ARBA00000085"/>
    </source>
</evidence>
<sequence length="841" mass="92144">MIHKAGTLVANPTKTRIKPGQAFIAVAGLVVVLAIAFLAWSVRSEIEELSSASSDNVQWSLSQSEVEFQEFSSRIRVGADLAGVRRRFDIFYSRIGTVSTAQVFEELREDPEFSATLNKIQTWLDTTVPYIDASDVELTGNMPRLAGLVQDIRPEVRKLSNSGLGIFARNADRQRSDVARTLTELALALAALIAALGLSVLHLVRLNKRLLRKESEQRQTATRMNTVLNTSLDGVIVSDDAGQILEFSPAAEEIFGYRAQDVIGHELGAIIVPDHMRAGHDAGMERMRKGGEKRVVGKGRVQLEAKRADGSIFPVELAIQSAVTPQGDIFIAFLRDITQQKADEAELVDARDKAIAGEKSRSEFLATMSHEIRTPLNGLLGNLSLLRDTPVSTKQDTYMRNMETSGRLLLSHVSDVLDITRYDSGKVSAKLEPVNISDLLQDIIDSQSGMASTQETTLDWGWNGPAQHWITSDSDRLQHVLMNLVGNAVKFTKRGRVSVTVGWENDQITFEIEDTGAGIPEDLQDRIFDDFVTGNAAYDREVGGSGLGLSIAKRFVHVLGGEIDVASVMGEGSTFRVTLPATKAQATPQNDRDNNSNVATAPQRVLIVEDNEINRFVVREMLQADGHHVSEAHDGQQGVDMAAAEKFDLILMDISMPVLDGRSATRRIRESNGASAHARIIALTANAMAAEREDFLAHGMNDVLTKPLRKSDLRMAMGEESQPAPKDFSDLVDHAHMRETLEVVGPEKFHKLLARYGGEVEQMIAWLHSDARLDRVEIAQQAHKIAGSAAMFGATSFRAKLLSLEEAAKAGEDAQVRAAIATLPDLWKRSKKALSEIALTE</sequence>
<dbReference type="SMART" id="SM00091">
    <property type="entry name" value="PAS"/>
    <property type="match status" value="1"/>
</dbReference>
<keyword evidence="6 15" id="KW-0597">Phosphoprotein</keyword>
<dbReference type="RefSeq" id="WP_212704765.1">
    <property type="nucleotide sequence ID" value="NZ_CP073581.1"/>
</dbReference>
<dbReference type="InterPro" id="IPR036641">
    <property type="entry name" value="HPT_dom_sf"/>
</dbReference>
<keyword evidence="13" id="KW-0902">Two-component regulatory system</keyword>
<keyword evidence="7" id="KW-0808">Transferase</keyword>
<organism evidence="21 22">
    <name type="scientific">Sulfitobacter albidus</name>
    <dbReference type="NCBI Taxonomy" id="2829501"/>
    <lineage>
        <taxon>Bacteria</taxon>
        <taxon>Pseudomonadati</taxon>
        <taxon>Pseudomonadota</taxon>
        <taxon>Alphaproteobacteria</taxon>
        <taxon>Rhodobacterales</taxon>
        <taxon>Roseobacteraceae</taxon>
        <taxon>Sulfitobacter</taxon>
    </lineage>
</organism>
<dbReference type="CDD" id="cd16922">
    <property type="entry name" value="HATPase_EvgS-ArcB-TorS-like"/>
    <property type="match status" value="1"/>
</dbReference>
<evidence type="ECO:0000313" key="21">
    <source>
        <dbReference type="EMBL" id="QUJ76568.1"/>
    </source>
</evidence>
<dbReference type="InterPro" id="IPR035965">
    <property type="entry name" value="PAS-like_dom_sf"/>
</dbReference>
<dbReference type="SUPFAM" id="SSF47226">
    <property type="entry name" value="Histidine-containing phosphotransfer domain, HPT domain"/>
    <property type="match status" value="1"/>
</dbReference>
<dbReference type="CDD" id="cd00130">
    <property type="entry name" value="PAS"/>
    <property type="match status" value="1"/>
</dbReference>
<evidence type="ECO:0000256" key="6">
    <source>
        <dbReference type="ARBA" id="ARBA00022553"/>
    </source>
</evidence>